<dbReference type="Gene3D" id="3.90.940.20">
    <property type="entry name" value="RPB5-like RNA polymerase subunit"/>
    <property type="match status" value="1"/>
</dbReference>
<comment type="caution">
    <text evidence="2">The sequence shown here is derived from an EMBL/GenBank/DDBJ whole genome shotgun (WGS) entry which is preliminary data.</text>
</comment>
<protein>
    <submittedName>
        <fullName evidence="2">RNA polymerase, subunit H/Rpb5, RPB5-like RNA polymerase subunit superfamily</fullName>
    </submittedName>
</protein>
<dbReference type="GO" id="GO:0003677">
    <property type="term" value="F:DNA binding"/>
    <property type="evidence" value="ECO:0007669"/>
    <property type="project" value="InterPro"/>
</dbReference>
<dbReference type="GO" id="GO:0006351">
    <property type="term" value="P:DNA-templated transcription"/>
    <property type="evidence" value="ECO:0007669"/>
    <property type="project" value="InterPro"/>
</dbReference>
<evidence type="ECO:0000313" key="2">
    <source>
        <dbReference type="EMBL" id="KAF5767392.1"/>
    </source>
</evidence>
<dbReference type="InterPro" id="IPR000783">
    <property type="entry name" value="RNA_pol_subH/Rpb5_C"/>
</dbReference>
<proteinExistence type="predicted"/>
<name>A0A9K3E5M4_HELAN</name>
<keyword evidence="3" id="KW-1185">Reference proteome</keyword>
<organism evidence="2 3">
    <name type="scientific">Helianthus annuus</name>
    <name type="common">Common sunflower</name>
    <dbReference type="NCBI Taxonomy" id="4232"/>
    <lineage>
        <taxon>Eukaryota</taxon>
        <taxon>Viridiplantae</taxon>
        <taxon>Streptophyta</taxon>
        <taxon>Embryophyta</taxon>
        <taxon>Tracheophyta</taxon>
        <taxon>Spermatophyta</taxon>
        <taxon>Magnoliopsida</taxon>
        <taxon>eudicotyledons</taxon>
        <taxon>Gunneridae</taxon>
        <taxon>Pentapetalae</taxon>
        <taxon>asterids</taxon>
        <taxon>campanulids</taxon>
        <taxon>Asterales</taxon>
        <taxon>Asteraceae</taxon>
        <taxon>Asteroideae</taxon>
        <taxon>Heliantheae alliance</taxon>
        <taxon>Heliantheae</taxon>
        <taxon>Helianthus</taxon>
    </lineage>
</organism>
<feature type="domain" description="RNA polymerase subunit H/Rpb5 C-terminal" evidence="1">
    <location>
        <begin position="1"/>
        <end position="32"/>
    </location>
</feature>
<reference evidence="2" key="2">
    <citation type="submission" date="2020-06" db="EMBL/GenBank/DDBJ databases">
        <title>Helianthus annuus Genome sequencing and assembly Release 2.</title>
        <authorList>
            <person name="Gouzy J."/>
            <person name="Langlade N."/>
            <person name="Munos S."/>
        </authorList>
    </citation>
    <scope>NUCLEOTIDE SEQUENCE</scope>
    <source>
        <tissue evidence="2">Leaves</tissue>
    </source>
</reference>
<dbReference type="Gramene" id="mRNA:HanXRQr2_Chr14g0623831">
    <property type="protein sequence ID" value="mRNA:HanXRQr2_Chr14g0623831"/>
    <property type="gene ID" value="HanXRQr2_Chr14g0623831"/>
</dbReference>
<evidence type="ECO:0000259" key="1">
    <source>
        <dbReference type="Pfam" id="PF01191"/>
    </source>
</evidence>
<reference evidence="2" key="1">
    <citation type="journal article" date="2017" name="Nature">
        <title>The sunflower genome provides insights into oil metabolism, flowering and Asterid evolution.</title>
        <authorList>
            <person name="Badouin H."/>
            <person name="Gouzy J."/>
            <person name="Grassa C.J."/>
            <person name="Murat F."/>
            <person name="Staton S.E."/>
            <person name="Cottret L."/>
            <person name="Lelandais-Briere C."/>
            <person name="Owens G.L."/>
            <person name="Carrere S."/>
            <person name="Mayjonade B."/>
            <person name="Legrand L."/>
            <person name="Gill N."/>
            <person name="Kane N.C."/>
            <person name="Bowers J.E."/>
            <person name="Hubner S."/>
            <person name="Bellec A."/>
            <person name="Berard A."/>
            <person name="Berges H."/>
            <person name="Blanchet N."/>
            <person name="Boniface M.C."/>
            <person name="Brunel D."/>
            <person name="Catrice O."/>
            <person name="Chaidir N."/>
            <person name="Claudel C."/>
            <person name="Donnadieu C."/>
            <person name="Faraut T."/>
            <person name="Fievet G."/>
            <person name="Helmstetter N."/>
            <person name="King M."/>
            <person name="Knapp S.J."/>
            <person name="Lai Z."/>
            <person name="Le Paslier M.C."/>
            <person name="Lippi Y."/>
            <person name="Lorenzon L."/>
            <person name="Mandel J.R."/>
            <person name="Marage G."/>
            <person name="Marchand G."/>
            <person name="Marquand E."/>
            <person name="Bret-Mestries E."/>
            <person name="Morien E."/>
            <person name="Nambeesan S."/>
            <person name="Nguyen T."/>
            <person name="Pegot-Espagnet P."/>
            <person name="Pouilly N."/>
            <person name="Raftis F."/>
            <person name="Sallet E."/>
            <person name="Schiex T."/>
            <person name="Thomas J."/>
            <person name="Vandecasteele C."/>
            <person name="Vares D."/>
            <person name="Vear F."/>
            <person name="Vautrin S."/>
            <person name="Crespi M."/>
            <person name="Mangin B."/>
            <person name="Burke J.M."/>
            <person name="Salse J."/>
            <person name="Munos S."/>
            <person name="Vincourt P."/>
            <person name="Rieseberg L.H."/>
            <person name="Langlade N.B."/>
        </authorList>
    </citation>
    <scope>NUCLEOTIDE SEQUENCE</scope>
    <source>
        <tissue evidence="2">Leaves</tissue>
    </source>
</reference>
<evidence type="ECO:0000313" key="3">
    <source>
        <dbReference type="Proteomes" id="UP000215914"/>
    </source>
</evidence>
<dbReference type="GO" id="GO:0003899">
    <property type="term" value="F:DNA-directed RNA polymerase activity"/>
    <property type="evidence" value="ECO:0007669"/>
    <property type="project" value="InterPro"/>
</dbReference>
<gene>
    <name evidence="2" type="ORF">HanXRQr2_Chr14g0623831</name>
</gene>
<dbReference type="Pfam" id="PF01191">
    <property type="entry name" value="RNA_pol_Rpb5_C"/>
    <property type="match status" value="1"/>
</dbReference>
<sequence length="41" mass="4852">MNITKHVTMPKHEILTAEENEQLLEKLKLADNKTITFRCRI</sequence>
<dbReference type="SUPFAM" id="SSF55287">
    <property type="entry name" value="RPB5-like RNA polymerase subunit"/>
    <property type="match status" value="1"/>
</dbReference>
<dbReference type="EMBL" id="MNCJ02000329">
    <property type="protein sequence ID" value="KAF5767392.1"/>
    <property type="molecule type" value="Genomic_DNA"/>
</dbReference>
<dbReference type="AlphaFoldDB" id="A0A9K3E5M4"/>
<dbReference type="Proteomes" id="UP000215914">
    <property type="component" value="Unassembled WGS sequence"/>
</dbReference>
<dbReference type="InterPro" id="IPR035913">
    <property type="entry name" value="RPB5-like_sf"/>
</dbReference>
<accession>A0A9K3E5M4</accession>